<gene>
    <name evidence="2" type="ORF">GCM10025862_27180</name>
</gene>
<sequence>MTRAIKSEFRKLFTTRLWWGMAIGIFLAGAAMAALFAFVVTASTPGAEGTPRAPSRRWPTWSTPEACRWRTS</sequence>
<evidence type="ECO:0000256" key="1">
    <source>
        <dbReference type="SAM" id="Phobius"/>
    </source>
</evidence>
<keyword evidence="3" id="KW-1185">Reference proteome</keyword>
<evidence type="ECO:0000313" key="2">
    <source>
        <dbReference type="EMBL" id="GMA20697.1"/>
    </source>
</evidence>
<keyword evidence="1" id="KW-0812">Transmembrane</keyword>
<organism evidence="2 3">
    <name type="scientific">Arsenicicoccus piscis</name>
    <dbReference type="NCBI Taxonomy" id="673954"/>
    <lineage>
        <taxon>Bacteria</taxon>
        <taxon>Bacillati</taxon>
        <taxon>Actinomycetota</taxon>
        <taxon>Actinomycetes</taxon>
        <taxon>Micrococcales</taxon>
        <taxon>Intrasporangiaceae</taxon>
        <taxon>Arsenicicoccus</taxon>
    </lineage>
</organism>
<feature type="transmembrane region" description="Helical" evidence="1">
    <location>
        <begin position="21"/>
        <end position="42"/>
    </location>
</feature>
<comment type="caution">
    <text evidence="2">The sequence shown here is derived from an EMBL/GenBank/DDBJ whole genome shotgun (WGS) entry which is preliminary data.</text>
</comment>
<proteinExistence type="predicted"/>
<protein>
    <submittedName>
        <fullName evidence="2">Uncharacterized protein</fullName>
    </submittedName>
</protein>
<dbReference type="EMBL" id="BSUJ01000001">
    <property type="protein sequence ID" value="GMA20697.1"/>
    <property type="molecule type" value="Genomic_DNA"/>
</dbReference>
<name>A0ABQ6HQR3_9MICO</name>
<reference evidence="3" key="1">
    <citation type="journal article" date="2019" name="Int. J. Syst. Evol. Microbiol.">
        <title>The Global Catalogue of Microorganisms (GCM) 10K type strain sequencing project: providing services to taxonomists for standard genome sequencing and annotation.</title>
        <authorList>
            <consortium name="The Broad Institute Genomics Platform"/>
            <consortium name="The Broad Institute Genome Sequencing Center for Infectious Disease"/>
            <person name="Wu L."/>
            <person name="Ma J."/>
        </authorList>
    </citation>
    <scope>NUCLEOTIDE SEQUENCE [LARGE SCALE GENOMIC DNA]</scope>
    <source>
        <strain evidence="3">NBRC 105830</strain>
    </source>
</reference>
<keyword evidence="1" id="KW-1133">Transmembrane helix</keyword>
<dbReference type="Proteomes" id="UP001157109">
    <property type="component" value="Unassembled WGS sequence"/>
</dbReference>
<keyword evidence="1" id="KW-0472">Membrane</keyword>
<accession>A0ABQ6HQR3</accession>
<evidence type="ECO:0000313" key="3">
    <source>
        <dbReference type="Proteomes" id="UP001157109"/>
    </source>
</evidence>